<comment type="caution">
    <text evidence="1">The sequence shown here is derived from an EMBL/GenBank/DDBJ whole genome shotgun (WGS) entry which is preliminary data.</text>
</comment>
<organism evidence="1 2">
    <name type="scientific">Catharanthus roseus</name>
    <name type="common">Madagascar periwinkle</name>
    <name type="synonym">Vinca rosea</name>
    <dbReference type="NCBI Taxonomy" id="4058"/>
    <lineage>
        <taxon>Eukaryota</taxon>
        <taxon>Viridiplantae</taxon>
        <taxon>Streptophyta</taxon>
        <taxon>Embryophyta</taxon>
        <taxon>Tracheophyta</taxon>
        <taxon>Spermatophyta</taxon>
        <taxon>Magnoliopsida</taxon>
        <taxon>eudicotyledons</taxon>
        <taxon>Gunneridae</taxon>
        <taxon>Pentapetalae</taxon>
        <taxon>asterids</taxon>
        <taxon>lamiids</taxon>
        <taxon>Gentianales</taxon>
        <taxon>Apocynaceae</taxon>
        <taxon>Rauvolfioideae</taxon>
        <taxon>Vinceae</taxon>
        <taxon>Catharanthinae</taxon>
        <taxon>Catharanthus</taxon>
    </lineage>
</organism>
<evidence type="ECO:0000313" key="2">
    <source>
        <dbReference type="Proteomes" id="UP001060085"/>
    </source>
</evidence>
<dbReference type="Proteomes" id="UP001060085">
    <property type="component" value="Linkage Group LG07"/>
</dbReference>
<dbReference type="EMBL" id="CM044707">
    <property type="protein sequence ID" value="KAI5652585.1"/>
    <property type="molecule type" value="Genomic_DNA"/>
</dbReference>
<sequence>MKTIEYQVTGSDTTNVGSSQHSRGCEEQRDPVIPKLREKSKDLTATFVSRLTQLEQGMGAVDAHIENLDQQVEGLEADIAETHEEVREALTKLRESNQVDLPALKDKFMAEVARLRDFH</sequence>
<proteinExistence type="predicted"/>
<reference evidence="2" key="1">
    <citation type="journal article" date="2023" name="Nat. Plants">
        <title>Single-cell RNA sequencing provides a high-resolution roadmap for understanding the multicellular compartmentation of specialized metabolism.</title>
        <authorList>
            <person name="Sun S."/>
            <person name="Shen X."/>
            <person name="Li Y."/>
            <person name="Li Y."/>
            <person name="Wang S."/>
            <person name="Li R."/>
            <person name="Zhang H."/>
            <person name="Shen G."/>
            <person name="Guo B."/>
            <person name="Wei J."/>
            <person name="Xu J."/>
            <person name="St-Pierre B."/>
            <person name="Chen S."/>
            <person name="Sun C."/>
        </authorList>
    </citation>
    <scope>NUCLEOTIDE SEQUENCE [LARGE SCALE GENOMIC DNA]</scope>
</reference>
<keyword evidence="2" id="KW-1185">Reference proteome</keyword>
<gene>
    <name evidence="1" type="ORF">M9H77_29772</name>
</gene>
<protein>
    <submittedName>
        <fullName evidence="1">Uncharacterized protein</fullName>
    </submittedName>
</protein>
<accession>A0ACB9ZVE0</accession>
<name>A0ACB9ZVE0_CATRO</name>
<evidence type="ECO:0000313" key="1">
    <source>
        <dbReference type="EMBL" id="KAI5652585.1"/>
    </source>
</evidence>